<proteinExistence type="predicted"/>
<dbReference type="EMBL" id="CP144694">
    <property type="protein sequence ID" value="WVZ02661.1"/>
    <property type="molecule type" value="Genomic_DNA"/>
</dbReference>
<protein>
    <submittedName>
        <fullName evidence="1">Uncharacterized protein</fullName>
    </submittedName>
</protein>
<keyword evidence="2" id="KW-1185">Reference proteome</keyword>
<evidence type="ECO:0000313" key="1">
    <source>
        <dbReference type="EMBL" id="WVZ02661.1"/>
    </source>
</evidence>
<name>A0AAQ3N5G0_VIGMU</name>
<organism evidence="1 2">
    <name type="scientific">Vigna mungo</name>
    <name type="common">Black gram</name>
    <name type="synonym">Phaseolus mungo</name>
    <dbReference type="NCBI Taxonomy" id="3915"/>
    <lineage>
        <taxon>Eukaryota</taxon>
        <taxon>Viridiplantae</taxon>
        <taxon>Streptophyta</taxon>
        <taxon>Embryophyta</taxon>
        <taxon>Tracheophyta</taxon>
        <taxon>Spermatophyta</taxon>
        <taxon>Magnoliopsida</taxon>
        <taxon>eudicotyledons</taxon>
        <taxon>Gunneridae</taxon>
        <taxon>Pentapetalae</taxon>
        <taxon>rosids</taxon>
        <taxon>fabids</taxon>
        <taxon>Fabales</taxon>
        <taxon>Fabaceae</taxon>
        <taxon>Papilionoideae</taxon>
        <taxon>50 kb inversion clade</taxon>
        <taxon>NPAAA clade</taxon>
        <taxon>indigoferoid/millettioid clade</taxon>
        <taxon>Phaseoleae</taxon>
        <taxon>Vigna</taxon>
    </lineage>
</organism>
<dbReference type="AlphaFoldDB" id="A0AAQ3N5G0"/>
<gene>
    <name evidence="1" type="ORF">V8G54_023467</name>
</gene>
<reference evidence="1 2" key="1">
    <citation type="journal article" date="2023" name="Life. Sci Alliance">
        <title>Evolutionary insights into 3D genome organization and epigenetic landscape of Vigna mungo.</title>
        <authorList>
            <person name="Junaid A."/>
            <person name="Singh B."/>
            <person name="Bhatia S."/>
        </authorList>
    </citation>
    <scope>NUCLEOTIDE SEQUENCE [LARGE SCALE GENOMIC DNA]</scope>
    <source>
        <strain evidence="1">Urdbean</strain>
    </source>
</reference>
<evidence type="ECO:0000313" key="2">
    <source>
        <dbReference type="Proteomes" id="UP001374535"/>
    </source>
</evidence>
<accession>A0AAQ3N5G0</accession>
<sequence>MKFNSPKSVTLLPLPPSSLASFLPTTSLSVSLFDNLYAFFLCSVRSREQSMSSITIIDLLVASIRSFLNYVFSFTAVCKVRFTFASCDIRVLRTPAQILRHPRPHLSINCENRFPRSILIPKTTNPQN</sequence>
<dbReference type="Proteomes" id="UP001374535">
    <property type="component" value="Chromosome 7"/>
</dbReference>